<dbReference type="InterPro" id="IPR037099">
    <property type="entry name" value="Fum_R/Succ_DH_flav-like_C_sf"/>
</dbReference>
<reference evidence="7 8" key="1">
    <citation type="submission" date="2019-07" db="EMBL/GenBank/DDBJ databases">
        <title>Insights of Desulfuromonas acetexigens electromicrobiology.</title>
        <authorList>
            <person name="Katuri K."/>
            <person name="Sapireddy V."/>
            <person name="Shaw D.R."/>
            <person name="Saikaly P."/>
        </authorList>
    </citation>
    <scope>NUCLEOTIDE SEQUENCE [LARGE SCALE GENOMIC DNA]</scope>
    <source>
        <strain evidence="7 8">2873</strain>
    </source>
</reference>
<dbReference type="GO" id="GO:0016491">
    <property type="term" value="F:oxidoreductase activity"/>
    <property type="evidence" value="ECO:0007669"/>
    <property type="project" value="UniProtKB-KW"/>
</dbReference>
<name>A0A550JHF1_9BACT</name>
<dbReference type="PRINTS" id="PR00368">
    <property type="entry name" value="FADPNR"/>
</dbReference>
<dbReference type="SUPFAM" id="SSF56425">
    <property type="entry name" value="Succinate dehydrogenase/fumarate reductase flavoprotein, catalytic domain"/>
    <property type="match status" value="1"/>
</dbReference>
<dbReference type="Proteomes" id="UP000317155">
    <property type="component" value="Unassembled WGS sequence"/>
</dbReference>
<dbReference type="InterPro" id="IPR027477">
    <property type="entry name" value="Succ_DH/fumarate_Rdtase_cat_sf"/>
</dbReference>
<keyword evidence="8" id="KW-1185">Reference proteome</keyword>
<feature type="domain" description="Fumarate reductase/succinate dehydrogenase flavoprotein-like C-terminal" evidence="6">
    <location>
        <begin position="426"/>
        <end position="517"/>
    </location>
</feature>
<evidence type="ECO:0000259" key="6">
    <source>
        <dbReference type="Pfam" id="PF02910"/>
    </source>
</evidence>
<evidence type="ECO:0000259" key="5">
    <source>
        <dbReference type="Pfam" id="PF00890"/>
    </source>
</evidence>
<feature type="active site" description="Proton acceptor" evidence="4">
    <location>
        <position position="279"/>
    </location>
</feature>
<evidence type="ECO:0000256" key="3">
    <source>
        <dbReference type="ARBA" id="ARBA00023002"/>
    </source>
</evidence>
<dbReference type="InterPro" id="IPR003953">
    <property type="entry name" value="FAD-dep_OxRdtase_2_FAD-bd"/>
</dbReference>
<dbReference type="AlphaFoldDB" id="A0A550JHF1"/>
<keyword evidence="3" id="KW-0560">Oxidoreductase</keyword>
<dbReference type="SUPFAM" id="SSF51905">
    <property type="entry name" value="FAD/NAD(P)-binding domain"/>
    <property type="match status" value="1"/>
</dbReference>
<dbReference type="Gene3D" id="1.20.58.100">
    <property type="entry name" value="Fumarate reductase/succinate dehydrogenase flavoprotein-like, C-terminal domain"/>
    <property type="match status" value="1"/>
</dbReference>
<evidence type="ECO:0000256" key="4">
    <source>
        <dbReference type="PIRSR" id="PIRSR630664-50"/>
    </source>
</evidence>
<protein>
    <submittedName>
        <fullName evidence="7">FAD-dependent oxidoreductase</fullName>
    </submittedName>
</protein>
<comment type="caution">
    <text evidence="7">The sequence shown here is derived from an EMBL/GenBank/DDBJ whole genome shotgun (WGS) entry which is preliminary data.</text>
</comment>
<dbReference type="Pfam" id="PF00890">
    <property type="entry name" value="FAD_binding_2"/>
    <property type="match status" value="1"/>
</dbReference>
<dbReference type="EMBL" id="VJVV01000003">
    <property type="protein sequence ID" value="TRO82639.1"/>
    <property type="molecule type" value="Genomic_DNA"/>
</dbReference>
<dbReference type="PRINTS" id="PR00411">
    <property type="entry name" value="PNDRDTASEI"/>
</dbReference>
<accession>A0A550JHF1</accession>
<dbReference type="InterPro" id="IPR036188">
    <property type="entry name" value="FAD/NAD-bd_sf"/>
</dbReference>
<dbReference type="Gene3D" id="3.90.700.10">
    <property type="entry name" value="Succinate dehydrogenase/fumarate reductase flavoprotein, catalytic domain"/>
    <property type="match status" value="1"/>
</dbReference>
<dbReference type="PANTHER" id="PTHR11632">
    <property type="entry name" value="SUCCINATE DEHYDROGENASE 2 FLAVOPROTEIN SUBUNIT"/>
    <property type="match status" value="1"/>
</dbReference>
<evidence type="ECO:0000256" key="2">
    <source>
        <dbReference type="ARBA" id="ARBA00022630"/>
    </source>
</evidence>
<comment type="cofactor">
    <cofactor evidence="1">
        <name>FAD</name>
        <dbReference type="ChEBI" id="CHEBI:57692"/>
    </cofactor>
</comment>
<dbReference type="Pfam" id="PF02910">
    <property type="entry name" value="Succ_DH_flav_C"/>
    <property type="match status" value="1"/>
</dbReference>
<dbReference type="OrthoDB" id="9806724at2"/>
<evidence type="ECO:0000313" key="7">
    <source>
        <dbReference type="EMBL" id="TRO82639.1"/>
    </source>
</evidence>
<dbReference type="Gene3D" id="3.50.50.60">
    <property type="entry name" value="FAD/NAD(P)-binding domain"/>
    <property type="match status" value="1"/>
</dbReference>
<gene>
    <name evidence="7" type="ORF">FL622_05490</name>
</gene>
<dbReference type="InterPro" id="IPR030664">
    <property type="entry name" value="SdhA/FrdA/AprA"/>
</dbReference>
<dbReference type="InterPro" id="IPR015939">
    <property type="entry name" value="Fum_Rdtase/Succ_DH_flav-like_C"/>
</dbReference>
<dbReference type="SUPFAM" id="SSF46977">
    <property type="entry name" value="Succinate dehydrogenase/fumarate reductase flavoprotein C-terminal domain"/>
    <property type="match status" value="1"/>
</dbReference>
<dbReference type="PANTHER" id="PTHR11632:SF51">
    <property type="entry name" value="SUCCINATE DEHYDROGENASE [UBIQUINONE] FLAVOPROTEIN SUBUNIT, MITOCHONDRIAL"/>
    <property type="match status" value="1"/>
</dbReference>
<evidence type="ECO:0000256" key="1">
    <source>
        <dbReference type="ARBA" id="ARBA00001974"/>
    </source>
</evidence>
<sequence>MESMQTDVLVIGGGLAGLTAAIAARRAGAEVLLVCKRRPGRSGNTLIAAGNLTSLPEDDSVEGLAIDTFGGGREIADPTLVRTLAEGAAEAVDFLQGCGVRLLRVDGRLQARRVPGHSRARTIFPELGAVPVQTAGLTLTLPLLAEARRLGVRFAEGLMVARLARNGERVAGALALDGSGGWLALRARATILATGGGGRLYAGSNNTRDITGDGYALALEAGAALRDMEFIQFHPAMGLTPVRIILPTTLFGDGAVLRNRYGERFLLNSVTGGEPVAGRDEMSQAIDRELRAGKGIGEGVYLDLSQIPADLAATRYAPLWALLRRRGCDPAQNMPTVGLAVHFFMGGMVIDSHGGSTVPGLYGAGEVCGGVHGANRLGGNALLEAVVFGRRAGARAAAERTETAGVFDPPPAGNGPWTVEELTGLRAALRQLLWRHAGVIRSAEGLAAGLAQWRELDDTCRSWRLAEPVPLFLETSLMLRSARCILLAAQARLESRGAHCREDYPMLDDEWRGHLRIESGVGEGEPVVRFVPQELPE</sequence>
<feature type="domain" description="FAD-dependent oxidoreductase 2 FAD-binding" evidence="5">
    <location>
        <begin position="7"/>
        <end position="382"/>
    </location>
</feature>
<keyword evidence="2" id="KW-0285">Flavoprotein</keyword>
<evidence type="ECO:0000313" key="8">
    <source>
        <dbReference type="Proteomes" id="UP000317155"/>
    </source>
</evidence>
<organism evidence="7 8">
    <name type="scientific">Trichloromonas acetexigens</name>
    <dbReference type="NCBI Taxonomy" id="38815"/>
    <lineage>
        <taxon>Bacteria</taxon>
        <taxon>Pseudomonadati</taxon>
        <taxon>Thermodesulfobacteriota</taxon>
        <taxon>Desulfuromonadia</taxon>
        <taxon>Desulfuromonadales</taxon>
        <taxon>Trichloromonadaceae</taxon>
        <taxon>Trichloromonas</taxon>
    </lineage>
</organism>
<proteinExistence type="predicted"/>